<dbReference type="GO" id="GO:0005737">
    <property type="term" value="C:cytoplasm"/>
    <property type="evidence" value="ECO:0007669"/>
    <property type="project" value="TreeGrafter"/>
</dbReference>
<dbReference type="InterPro" id="IPR007197">
    <property type="entry name" value="rSAM"/>
</dbReference>
<dbReference type="STRING" id="1122184.SAMN02745176_02231"/>
<dbReference type="InterPro" id="IPR006638">
    <property type="entry name" value="Elp3/MiaA/NifB-like_rSAM"/>
</dbReference>
<dbReference type="PANTHER" id="PTHR11135">
    <property type="entry name" value="HISTONE ACETYLTRANSFERASE-RELATED"/>
    <property type="match status" value="1"/>
</dbReference>
<dbReference type="GO" id="GO:0002926">
    <property type="term" value="P:tRNA wobble base 5-methoxycarbonylmethyl-2-thiouridinylation"/>
    <property type="evidence" value="ECO:0007669"/>
    <property type="project" value="TreeGrafter"/>
</dbReference>
<dbReference type="InterPro" id="IPR058240">
    <property type="entry name" value="rSAM_sf"/>
</dbReference>
<reference evidence="8 9" key="1">
    <citation type="submission" date="2016-11" db="EMBL/GenBank/DDBJ databases">
        <authorList>
            <person name="Jaros S."/>
            <person name="Januszkiewicz K."/>
            <person name="Wedrychowicz H."/>
        </authorList>
    </citation>
    <scope>NUCLEOTIDE SEQUENCE [LARGE SCALE GENOMIC DNA]</scope>
    <source>
        <strain evidence="8 9">DSM 19022</strain>
    </source>
</reference>
<evidence type="ECO:0000256" key="3">
    <source>
        <dbReference type="ARBA" id="ARBA00022691"/>
    </source>
</evidence>
<dbReference type="GO" id="GO:0046872">
    <property type="term" value="F:metal ion binding"/>
    <property type="evidence" value="ECO:0007669"/>
    <property type="project" value="UniProtKB-KW"/>
</dbReference>
<evidence type="ECO:0000256" key="5">
    <source>
        <dbReference type="ARBA" id="ARBA00023004"/>
    </source>
</evidence>
<dbReference type="SFLD" id="SFLDG01086">
    <property type="entry name" value="elongater_protein-like"/>
    <property type="match status" value="1"/>
</dbReference>
<dbReference type="SUPFAM" id="SSF102114">
    <property type="entry name" value="Radical SAM enzymes"/>
    <property type="match status" value="1"/>
</dbReference>
<evidence type="ECO:0000256" key="6">
    <source>
        <dbReference type="ARBA" id="ARBA00023014"/>
    </source>
</evidence>
<dbReference type="Gene3D" id="3.80.30.20">
    <property type="entry name" value="tm_1862 like domain"/>
    <property type="match status" value="1"/>
</dbReference>
<evidence type="ECO:0000256" key="1">
    <source>
        <dbReference type="ARBA" id="ARBA00001966"/>
    </source>
</evidence>
<keyword evidence="6" id="KW-0411">Iron-sulfur</keyword>
<keyword evidence="9" id="KW-1185">Reference proteome</keyword>
<dbReference type="GO" id="GO:0003824">
    <property type="term" value="F:catalytic activity"/>
    <property type="evidence" value="ECO:0007669"/>
    <property type="project" value="InterPro"/>
</dbReference>
<dbReference type="InterPro" id="IPR032432">
    <property type="entry name" value="Radical_SAM_C"/>
</dbReference>
<accession>A0A1M6G514</accession>
<evidence type="ECO:0000256" key="4">
    <source>
        <dbReference type="ARBA" id="ARBA00022723"/>
    </source>
</evidence>
<evidence type="ECO:0000259" key="7">
    <source>
        <dbReference type="PROSITE" id="PS51918"/>
    </source>
</evidence>
<gene>
    <name evidence="8" type="ORF">SAMN02745176_02231</name>
</gene>
<dbReference type="Pfam" id="PF16199">
    <property type="entry name" value="Radical_SAM_C"/>
    <property type="match status" value="1"/>
</dbReference>
<keyword evidence="2" id="KW-0004">4Fe-4S</keyword>
<organism evidence="8 9">
    <name type="scientific">Lutispora thermophila DSM 19022</name>
    <dbReference type="NCBI Taxonomy" id="1122184"/>
    <lineage>
        <taxon>Bacteria</taxon>
        <taxon>Bacillati</taxon>
        <taxon>Bacillota</taxon>
        <taxon>Clostridia</taxon>
        <taxon>Lutisporales</taxon>
        <taxon>Lutisporaceae</taxon>
        <taxon>Lutispora</taxon>
    </lineage>
</organism>
<dbReference type="CDD" id="cd01335">
    <property type="entry name" value="Radical_SAM"/>
    <property type="match status" value="1"/>
</dbReference>
<feature type="domain" description="Radical SAM core" evidence="7">
    <location>
        <begin position="1"/>
        <end position="229"/>
    </location>
</feature>
<protein>
    <submittedName>
        <fullName evidence="8">Radical SAM superfamily protein</fullName>
    </submittedName>
</protein>
<proteinExistence type="predicted"/>
<dbReference type="InterPro" id="IPR023404">
    <property type="entry name" value="rSAM_horseshoe"/>
</dbReference>
<keyword evidence="4" id="KW-0479">Metal-binding</keyword>
<dbReference type="SMART" id="SM00729">
    <property type="entry name" value="Elp3"/>
    <property type="match status" value="1"/>
</dbReference>
<dbReference type="SFLD" id="SFLDG01082">
    <property type="entry name" value="B12-binding_domain_containing"/>
    <property type="match status" value="1"/>
</dbReference>
<dbReference type="PANTHER" id="PTHR11135:SF0">
    <property type="entry name" value="ELONGATOR COMPLEX PROTEIN 3"/>
    <property type="match status" value="1"/>
</dbReference>
<evidence type="ECO:0000313" key="8">
    <source>
        <dbReference type="EMBL" id="SHJ05012.1"/>
    </source>
</evidence>
<dbReference type="InterPro" id="IPR039661">
    <property type="entry name" value="ELP3"/>
</dbReference>
<dbReference type="PROSITE" id="PS51918">
    <property type="entry name" value="RADICAL_SAM"/>
    <property type="match status" value="1"/>
</dbReference>
<dbReference type="Pfam" id="PF04055">
    <property type="entry name" value="Radical_SAM"/>
    <property type="match status" value="1"/>
</dbReference>
<sequence>MSKKHYIIPIFIPHQGCPHDCIFCNQRKITGQSGNISIEEAEEIVEKHLKTIDSMNATVEIAFFGGSFTGIPWDDQNKFLALANKYLKDGKIDTIRLSTRPDYISKDIVNNLKKYGASIVELGIQSMDKDVLGIARRGHSPEDVINAISLLKDEGFIVGAQLMVGLPGDDENKAMETAKKISELKPHIARIYPVLVIKDTYLEEMYSAGLYKPLSIDDAVHISKNMLIELEKSGIRVIRVGLQPTDDLRIGDSVVAGPYHPSMRQLVESEIFKSMIIYILETVELSKFNTIKVLSNPRDFSSVLGQKRSNYEFIKKLYTDQSIIFKEDTSLDVGSIAVVCGEKSIKLSKNTYYHKISF</sequence>
<evidence type="ECO:0000313" key="9">
    <source>
        <dbReference type="Proteomes" id="UP000184442"/>
    </source>
</evidence>
<evidence type="ECO:0000256" key="2">
    <source>
        <dbReference type="ARBA" id="ARBA00022485"/>
    </source>
</evidence>
<dbReference type="GO" id="GO:0051539">
    <property type="term" value="F:4 iron, 4 sulfur cluster binding"/>
    <property type="evidence" value="ECO:0007669"/>
    <property type="project" value="UniProtKB-KW"/>
</dbReference>
<dbReference type="Proteomes" id="UP000184442">
    <property type="component" value="Unassembled WGS sequence"/>
</dbReference>
<dbReference type="AlphaFoldDB" id="A0A1M6G514"/>
<dbReference type="RefSeq" id="WP_073026274.1">
    <property type="nucleotide sequence ID" value="NZ_FQZS01000014.1"/>
</dbReference>
<dbReference type="EMBL" id="FQZS01000014">
    <property type="protein sequence ID" value="SHJ05012.1"/>
    <property type="molecule type" value="Genomic_DNA"/>
</dbReference>
<keyword evidence="3" id="KW-0949">S-adenosyl-L-methionine</keyword>
<dbReference type="OrthoDB" id="9815044at2"/>
<name>A0A1M6G514_9FIRM</name>
<keyword evidence="5" id="KW-0408">Iron</keyword>
<dbReference type="SFLD" id="SFLDS00029">
    <property type="entry name" value="Radical_SAM"/>
    <property type="match status" value="1"/>
</dbReference>
<comment type="cofactor">
    <cofactor evidence="1">
        <name>[4Fe-4S] cluster</name>
        <dbReference type="ChEBI" id="CHEBI:49883"/>
    </cofactor>
</comment>